<evidence type="ECO:0000256" key="2">
    <source>
        <dbReference type="ARBA" id="ARBA00022448"/>
    </source>
</evidence>
<gene>
    <name evidence="13" type="primary">LOC106821092</name>
</gene>
<name>A0ABM1F9V9_PRICU</name>
<dbReference type="InterPro" id="IPR016024">
    <property type="entry name" value="ARM-type_fold"/>
</dbReference>
<dbReference type="GeneID" id="106821092"/>
<dbReference type="InterPro" id="IPR044840">
    <property type="entry name" value="Nup188"/>
</dbReference>
<dbReference type="PANTHER" id="PTHR31431">
    <property type="entry name" value="NUCLEOPORIN NUP188 HOMOLOG"/>
    <property type="match status" value="1"/>
</dbReference>
<feature type="domain" description="Nucleoporin Nup188 N-terminal" evidence="10">
    <location>
        <begin position="30"/>
        <end position="330"/>
    </location>
</feature>
<feature type="domain" description="Nucleoporin Nup188 N-terminal subdomain III" evidence="11">
    <location>
        <begin position="525"/>
        <end position="933"/>
    </location>
</feature>
<dbReference type="InterPro" id="IPR018864">
    <property type="entry name" value="Nucleoporin_Nup188_N"/>
</dbReference>
<evidence type="ECO:0000259" key="10">
    <source>
        <dbReference type="Pfam" id="PF10487"/>
    </source>
</evidence>
<comment type="subcellular location">
    <subcellularLocation>
        <location evidence="1">Nucleus</location>
        <location evidence="1">Nuclear pore complex</location>
    </subcellularLocation>
</comment>
<evidence type="ECO:0000256" key="5">
    <source>
        <dbReference type="ARBA" id="ARBA00023010"/>
    </source>
</evidence>
<evidence type="ECO:0000256" key="1">
    <source>
        <dbReference type="ARBA" id="ARBA00004567"/>
    </source>
</evidence>
<keyword evidence="7" id="KW-0539">Nucleus</keyword>
<dbReference type="PANTHER" id="PTHR31431:SF1">
    <property type="entry name" value="NUCLEOPORIN NUP188"/>
    <property type="match status" value="1"/>
</dbReference>
<evidence type="ECO:0000256" key="4">
    <source>
        <dbReference type="ARBA" id="ARBA00022927"/>
    </source>
</evidence>
<dbReference type="InterPro" id="IPR048883">
    <property type="entry name" value="Nup188_N-subdom_III"/>
</dbReference>
<evidence type="ECO:0000256" key="8">
    <source>
        <dbReference type="ARBA" id="ARBA00038387"/>
    </source>
</evidence>
<evidence type="ECO:0000313" key="13">
    <source>
        <dbReference type="RefSeq" id="XP_014681230.1"/>
    </source>
</evidence>
<reference evidence="13" key="1">
    <citation type="submission" date="2025-08" db="UniProtKB">
        <authorList>
            <consortium name="RefSeq"/>
        </authorList>
    </citation>
    <scope>IDENTIFICATION</scope>
</reference>
<dbReference type="SUPFAM" id="SSF48371">
    <property type="entry name" value="ARM repeat"/>
    <property type="match status" value="1"/>
</dbReference>
<dbReference type="Proteomes" id="UP000695022">
    <property type="component" value="Unplaced"/>
</dbReference>
<comment type="similarity">
    <text evidence="8">Belongs to the Nup188 family.</text>
</comment>
<dbReference type="Pfam" id="PF10487">
    <property type="entry name" value="Nup188_N"/>
    <property type="match status" value="1"/>
</dbReference>
<evidence type="ECO:0000259" key="11">
    <source>
        <dbReference type="Pfam" id="PF21093"/>
    </source>
</evidence>
<organism evidence="12 13">
    <name type="scientific">Priapulus caudatus</name>
    <name type="common">Priapulid worm</name>
    <dbReference type="NCBI Taxonomy" id="37621"/>
    <lineage>
        <taxon>Eukaryota</taxon>
        <taxon>Metazoa</taxon>
        <taxon>Ecdysozoa</taxon>
        <taxon>Scalidophora</taxon>
        <taxon>Priapulida</taxon>
        <taxon>Priapulimorpha</taxon>
        <taxon>Priapulimorphida</taxon>
        <taxon>Priapulidae</taxon>
        <taxon>Priapulus</taxon>
    </lineage>
</organism>
<evidence type="ECO:0000256" key="3">
    <source>
        <dbReference type="ARBA" id="ARBA00022816"/>
    </source>
</evidence>
<accession>A0ABM1F9V9</accession>
<evidence type="ECO:0000256" key="9">
    <source>
        <dbReference type="ARBA" id="ARBA00040174"/>
    </source>
</evidence>
<keyword evidence="6" id="KW-0906">Nuclear pore complex</keyword>
<keyword evidence="5" id="KW-0811">Translocation</keyword>
<keyword evidence="3" id="KW-0509">mRNA transport</keyword>
<evidence type="ECO:0000256" key="6">
    <source>
        <dbReference type="ARBA" id="ARBA00023132"/>
    </source>
</evidence>
<proteinExistence type="inferred from homology"/>
<dbReference type="RefSeq" id="XP_014681230.1">
    <property type="nucleotide sequence ID" value="XM_014825744.1"/>
</dbReference>
<evidence type="ECO:0000313" key="12">
    <source>
        <dbReference type="Proteomes" id="UP000695022"/>
    </source>
</evidence>
<dbReference type="Pfam" id="PF21093">
    <property type="entry name" value="Nup188_N-subdom_III"/>
    <property type="match status" value="1"/>
</dbReference>
<evidence type="ECO:0000256" key="7">
    <source>
        <dbReference type="ARBA" id="ARBA00023242"/>
    </source>
</evidence>
<keyword evidence="2" id="KW-0813">Transport</keyword>
<protein>
    <recommendedName>
        <fullName evidence="9">Nucleoporin NUP188</fullName>
    </recommendedName>
</protein>
<keyword evidence="12" id="KW-1185">Reference proteome</keyword>
<sequence>MSDSGICYGSNKILWQVISSVSVWKPKDVLDTELKNVNKHLLRGVSYYEKASNATTEKFKRETNENKDFILKLSEILNLDALQSRDLFSTYLLYEYQGLQSELKNVIAEERHSRTLLIEVWKYYHNERLYILRCLKHLLSYWKDETHPYYKSYHECIESLAGEKSKLIESVQQQYEAVCAATPPTIDSSDCDVAERLGCRWVVYNLKEQLELLQIMLLYYKDETMLPESFLRLLALFKRQGFGQRQENKHLLETASKTLLTIIGNVQVLILLKGIHLEWLFQCQDRDSEPSEYHLLASEDVLRKINNCMEGMGEVQPHGPVLLAWGLAHYVTQAPRGTVVARRLGRIALQCDAFEYLLRMLRTAPFSGNTVVATLSKQTVYSLLQILLQCFDEETLGSMDTLYEIAREVLRLQCLAQNMWDMGLEKGVGLLLTSAIQLFPLDPAPVLRIGAALASACQDSAEKVIGCLHTMKGFSKYLDVQDRVKDCGEGVLQLVEARFPYPTESFLLPPNIYGQSFSAPEGQAIRWQCDVNGWQVCLCEVHSLLQQLGRSAGHLEQELVENVTAVGILVYSILHSDRSKVQDLAHLSDMLLDLLQRLSQIAQPPLKLISACLQVAAEVAAVYPALVWEKVSNSGMLPSLGGENLQQIVRGRSLERSTLGGIIAGLECPCGEYAVTLAFLQLLRQVIQGLWEQTNCNSSLVASLMFMMRDVFAGFHKWRYNDPTQKQLIGQQCLEIFHNILTLEKSASESQQFTLQQVCCDGLLYTDAGNTLLSIVSVGVEEVQVALEQQTSWVEGAGVELIGLLRFALSVLNRLLLLKPGDQAASPVEQTLGAAQPASGPQRRHATATIAQYVYHRYDPRLPALATLLLKRVAVVFPMSLLACLGSSAEAVRDVFVLRLQFPTEDVRLKIAILEFLATCVKTQPGLIELFLSLTELDTGTSKRFEMGKFSCLHAVLEIIQTDRQKCPAELQRAAVEFVAALWTGRRETAMTVLREKKKFWTDLCSYLMLDSVSSHVKTCAYVMRTVAAEMYSVQSYDKLDKELYEIMKTLIKDNRLSFWSKFIQSSQSVDEAGKPDDQSPLLLLTAWRDLLLILAREECVQLPDKLKGSLLSDVLESVHARLSDDGKRVAVTKILSEISVCLIVRWSRNVSAQQAVMGSLGSILHEMRVIIAHLHPKIQLALLATMATVVRNLPKRDREQEASNLVDAMPDVYAILQYNMRQSDQSEVYTKLRTVNICLLKELIAYTSEQARTWVVGLQEHSMLPLLLIAAANGMQRREREEQVQAIMELLLTLCRVPRAASSLASSGLTEHLCLPLLATYVNRDKQHEKQGSWSVVYRLGLYLYANMLAILKYSFLPDALSFIGVHQDCIKQSMEQLYCSHQVEALLEAEAACVFVEQLSRYSRQWQLEMPEQQGGTLHAVQVLTHTLTSLLIRPRFLQHILEKPHKLEAVTEELLTPVRLHHQSSSSSICSDDMEKPTELLIQTQSRFLHILMLCLSILKNFAPDLLELFDESLDVMQFKPVLELGFSAPALEKEGNLTFGTLVTLSNYGVRMLMKADVSSLASPSRSPNVNYDLPNSKSVVTYLMETSLGLLMCQACLYLRNPRLAPRDKQLLKRELSTELTSYLMAMYRHVRRGAPPSPGSSYVASPGVVTKPPPLSSSGKTTPKFQTKLPWKFSMAKEQAFFRLVQQFVESVLM</sequence>
<keyword evidence="4" id="KW-0653">Protein transport</keyword>